<feature type="domain" description="Retrotransposon Copia-like N-terminal" evidence="1">
    <location>
        <begin position="24"/>
        <end position="70"/>
    </location>
</feature>
<gene>
    <name evidence="2" type="ORF">QN277_009509</name>
</gene>
<protein>
    <recommendedName>
        <fullName evidence="1">Retrotransposon Copia-like N-terminal domain-containing protein</fullName>
    </recommendedName>
</protein>
<keyword evidence="3" id="KW-1185">Reference proteome</keyword>
<evidence type="ECO:0000313" key="3">
    <source>
        <dbReference type="Proteomes" id="UP001293593"/>
    </source>
</evidence>
<dbReference type="Proteomes" id="UP001293593">
    <property type="component" value="Unassembled WGS sequence"/>
</dbReference>
<dbReference type="PANTHER" id="PTHR37610:SF78">
    <property type="entry name" value="GAG-POLYPEPTIDE OF LTR COPIA-TYPE-RELATED"/>
    <property type="match status" value="1"/>
</dbReference>
<accession>A0AAE1M5U3</accession>
<dbReference type="Pfam" id="PF14244">
    <property type="entry name" value="Retrotran_gag_3"/>
    <property type="match status" value="1"/>
</dbReference>
<organism evidence="2 3">
    <name type="scientific">Acacia crassicarpa</name>
    <name type="common">northern wattle</name>
    <dbReference type="NCBI Taxonomy" id="499986"/>
    <lineage>
        <taxon>Eukaryota</taxon>
        <taxon>Viridiplantae</taxon>
        <taxon>Streptophyta</taxon>
        <taxon>Embryophyta</taxon>
        <taxon>Tracheophyta</taxon>
        <taxon>Spermatophyta</taxon>
        <taxon>Magnoliopsida</taxon>
        <taxon>eudicotyledons</taxon>
        <taxon>Gunneridae</taxon>
        <taxon>Pentapetalae</taxon>
        <taxon>rosids</taxon>
        <taxon>fabids</taxon>
        <taxon>Fabales</taxon>
        <taxon>Fabaceae</taxon>
        <taxon>Caesalpinioideae</taxon>
        <taxon>mimosoid clade</taxon>
        <taxon>Acacieae</taxon>
        <taxon>Acacia</taxon>
    </lineage>
</organism>
<dbReference type="AlphaFoldDB" id="A0AAE1M5U3"/>
<evidence type="ECO:0000259" key="1">
    <source>
        <dbReference type="Pfam" id="PF14244"/>
    </source>
</evidence>
<dbReference type="InterPro" id="IPR029472">
    <property type="entry name" value="Copia-like_N"/>
</dbReference>
<sequence>MAEKDASAKASPGSIPFSHPLYLHPSDTQGLSIIQQTLTGSENYTVGSRAMRIALFGKHKLGFVDGTCQKEDQDSAMQPQWERCNALSCPGSSTRFLRN</sequence>
<proteinExistence type="predicted"/>
<comment type="caution">
    <text evidence="2">The sequence shown here is derived from an EMBL/GenBank/DDBJ whole genome shotgun (WGS) entry which is preliminary data.</text>
</comment>
<evidence type="ECO:0000313" key="2">
    <source>
        <dbReference type="EMBL" id="KAK4254080.1"/>
    </source>
</evidence>
<reference evidence="2" key="1">
    <citation type="submission" date="2023-10" db="EMBL/GenBank/DDBJ databases">
        <title>Chromosome-level genome of the transformable northern wattle, Acacia crassicarpa.</title>
        <authorList>
            <person name="Massaro I."/>
            <person name="Sinha N.R."/>
            <person name="Poethig S."/>
            <person name="Leichty A.R."/>
        </authorList>
    </citation>
    <scope>NUCLEOTIDE SEQUENCE</scope>
    <source>
        <strain evidence="2">Acra3RX</strain>
        <tissue evidence="2">Leaf</tissue>
    </source>
</reference>
<dbReference type="EMBL" id="JAWXYG010000014">
    <property type="protein sequence ID" value="KAK4254080.1"/>
    <property type="molecule type" value="Genomic_DNA"/>
</dbReference>
<dbReference type="PANTHER" id="PTHR37610">
    <property type="entry name" value="CCHC-TYPE DOMAIN-CONTAINING PROTEIN"/>
    <property type="match status" value="1"/>
</dbReference>
<name>A0AAE1M5U3_9FABA</name>